<keyword evidence="8 11" id="KW-0472">Membrane</keyword>
<comment type="function">
    <text evidence="9">Part of the ABC transporter complex LsrABCD involved in autoinducer 2 (AI-2) import. Probably responsible for the translocation of the substrate across the membrane.</text>
</comment>
<dbReference type="PANTHER" id="PTHR32196">
    <property type="entry name" value="ABC TRANSPORTER PERMEASE PROTEIN YPHD-RELATED-RELATED"/>
    <property type="match status" value="1"/>
</dbReference>
<accession>A0AAJ5FCA8</accession>
<dbReference type="EMBL" id="JACHFV010000001">
    <property type="protein sequence ID" value="MBB5293498.1"/>
    <property type="molecule type" value="Genomic_DNA"/>
</dbReference>
<name>A0AAJ5FCA8_9DEIO</name>
<feature type="transmembrane region" description="Helical" evidence="11">
    <location>
        <begin position="208"/>
        <end position="232"/>
    </location>
</feature>
<evidence type="ECO:0000313" key="12">
    <source>
        <dbReference type="EMBL" id="MBB5293498.1"/>
    </source>
</evidence>
<evidence type="ECO:0000256" key="4">
    <source>
        <dbReference type="ARBA" id="ARBA00022475"/>
    </source>
</evidence>
<keyword evidence="6 11" id="KW-0812">Transmembrane</keyword>
<proteinExistence type="predicted"/>
<reference evidence="13 14" key="1">
    <citation type="submission" date="2019-04" db="EMBL/GenBank/DDBJ databases">
        <title>Deinococcus metalilatus MA1002 mutant No.5.</title>
        <authorList>
            <person name="Park W."/>
            <person name="Park C."/>
        </authorList>
    </citation>
    <scope>NUCLEOTIDE SEQUENCE [LARGE SCALE GENOMIC DNA]</scope>
    <source>
        <strain evidence="13 14">MA1002-m5</strain>
    </source>
</reference>
<keyword evidence="7 11" id="KW-1133">Transmembrane helix</keyword>
<organism evidence="13 14">
    <name type="scientific">Deinococcus metallilatus</name>
    <dbReference type="NCBI Taxonomy" id="1211322"/>
    <lineage>
        <taxon>Bacteria</taxon>
        <taxon>Thermotogati</taxon>
        <taxon>Deinococcota</taxon>
        <taxon>Deinococci</taxon>
        <taxon>Deinococcales</taxon>
        <taxon>Deinococcaceae</taxon>
        <taxon>Deinococcus</taxon>
    </lineage>
</organism>
<dbReference type="GO" id="GO:0005886">
    <property type="term" value="C:plasma membrane"/>
    <property type="evidence" value="ECO:0007669"/>
    <property type="project" value="UniProtKB-SubCell"/>
</dbReference>
<dbReference type="NCBIfam" id="NF011961">
    <property type="entry name" value="PRK15432.1"/>
    <property type="match status" value="1"/>
</dbReference>
<evidence type="ECO:0000256" key="3">
    <source>
        <dbReference type="ARBA" id="ARBA00022448"/>
    </source>
</evidence>
<evidence type="ECO:0000256" key="2">
    <source>
        <dbReference type="ARBA" id="ARBA00011262"/>
    </source>
</evidence>
<evidence type="ECO:0000256" key="7">
    <source>
        <dbReference type="ARBA" id="ARBA00022989"/>
    </source>
</evidence>
<keyword evidence="4" id="KW-1003">Cell membrane</keyword>
<feature type="transmembrane region" description="Helical" evidence="11">
    <location>
        <begin position="115"/>
        <end position="135"/>
    </location>
</feature>
<dbReference type="AlphaFoldDB" id="A0AAJ5FCA8"/>
<feature type="transmembrane region" description="Helical" evidence="11">
    <location>
        <begin position="90"/>
        <end position="109"/>
    </location>
</feature>
<sequence length="340" mass="35807">MIRLLNDHRELSILLLTLLLFGGLALLRPEFAGLDSVSLIFKNALILMVVAAGATVVILTRGIDVSLGSILGLSAVSLGLLLQRGLGLEVALPLTLLVGLAAGFLNGLIVTQLQVPPIVATLGTLGIYRGLTLILTQGKWIENLPDNVKRLAQPGLLGLPPVVWLAVVTLVGLALFLRSTAAGRAMYATGDNPAGAELLGIRPRRVQIAAFSLAGLCAAVAGIIFTAQIGFIPSQAGTGIELRAIAASVIGGISLLGGVGTVLGAVLGAFFLTSVDSFLVFLKVPAYWNDMVAGLILLVVLVIDARIRERVMQGLRLERYRRAHEERAQSSLPTVKERQL</sequence>
<protein>
    <recommendedName>
        <fullName evidence="10">Autoinducer 2 import system permease protein LsrC</fullName>
    </recommendedName>
</protein>
<feature type="transmembrane region" description="Helical" evidence="11">
    <location>
        <begin position="65"/>
        <end position="83"/>
    </location>
</feature>
<dbReference type="CDD" id="cd06579">
    <property type="entry name" value="TM_PBP1_transp_AraH_like"/>
    <property type="match status" value="1"/>
</dbReference>
<evidence type="ECO:0000256" key="6">
    <source>
        <dbReference type="ARBA" id="ARBA00022692"/>
    </source>
</evidence>
<evidence type="ECO:0000313" key="15">
    <source>
        <dbReference type="Proteomes" id="UP000536909"/>
    </source>
</evidence>
<evidence type="ECO:0000313" key="14">
    <source>
        <dbReference type="Proteomes" id="UP000308000"/>
    </source>
</evidence>
<dbReference type="Proteomes" id="UP000536909">
    <property type="component" value="Unassembled WGS sequence"/>
</dbReference>
<dbReference type="EMBL" id="VBRC01000001">
    <property type="protein sequence ID" value="TLK32193.1"/>
    <property type="molecule type" value="Genomic_DNA"/>
</dbReference>
<reference evidence="12 15" key="2">
    <citation type="submission" date="2020-08" db="EMBL/GenBank/DDBJ databases">
        <title>Genomic Encyclopedia of Type Strains, Phase IV (KMG-IV): sequencing the most valuable type-strain genomes for metagenomic binning, comparative biology and taxonomic classification.</title>
        <authorList>
            <person name="Goeker M."/>
        </authorList>
    </citation>
    <scope>NUCLEOTIDE SEQUENCE [LARGE SCALE GENOMIC DNA]</scope>
    <source>
        <strain evidence="12 15">DSM 105434</strain>
    </source>
</reference>
<keyword evidence="5" id="KW-0997">Cell inner membrane</keyword>
<gene>
    <name evidence="13" type="primary">lsrC</name>
    <name evidence="13" type="ORF">FCS05_01700</name>
    <name evidence="12" type="ORF">HNQ10_000311</name>
</gene>
<evidence type="ECO:0000256" key="9">
    <source>
        <dbReference type="ARBA" id="ARBA00025439"/>
    </source>
</evidence>
<evidence type="ECO:0000256" key="5">
    <source>
        <dbReference type="ARBA" id="ARBA00022519"/>
    </source>
</evidence>
<evidence type="ECO:0000256" key="8">
    <source>
        <dbReference type="ARBA" id="ARBA00023136"/>
    </source>
</evidence>
<feature type="transmembrane region" description="Helical" evidence="11">
    <location>
        <begin position="244"/>
        <end position="271"/>
    </location>
</feature>
<comment type="subcellular location">
    <subcellularLocation>
        <location evidence="1">Cell membrane</location>
        <topology evidence="1">Multi-pass membrane protein</topology>
    </subcellularLocation>
</comment>
<feature type="transmembrane region" description="Helical" evidence="11">
    <location>
        <begin position="156"/>
        <end position="177"/>
    </location>
</feature>
<dbReference type="RefSeq" id="WP_129117192.1">
    <property type="nucleotide sequence ID" value="NZ_BSUI01000012.1"/>
</dbReference>
<keyword evidence="3" id="KW-0813">Transport</keyword>
<evidence type="ECO:0000256" key="11">
    <source>
        <dbReference type="SAM" id="Phobius"/>
    </source>
</evidence>
<comment type="subunit">
    <text evidence="2">The complex is composed of two ATP-binding proteins (LsrA), two transmembrane proteins (LsrC and LsrD) and a solute-binding protein (LsrB).</text>
</comment>
<evidence type="ECO:0000313" key="13">
    <source>
        <dbReference type="EMBL" id="TLK32193.1"/>
    </source>
</evidence>
<dbReference type="GO" id="GO:0022857">
    <property type="term" value="F:transmembrane transporter activity"/>
    <property type="evidence" value="ECO:0007669"/>
    <property type="project" value="InterPro"/>
</dbReference>
<feature type="transmembrane region" description="Helical" evidence="11">
    <location>
        <begin position="291"/>
        <end position="307"/>
    </location>
</feature>
<feature type="transmembrane region" description="Helical" evidence="11">
    <location>
        <begin position="12"/>
        <end position="27"/>
    </location>
</feature>
<dbReference type="PANTHER" id="PTHR32196:SF29">
    <property type="entry name" value="AUTOINDUCER 2 IMPORT SYSTEM PERMEASE PROTEIN LSRC"/>
    <property type="match status" value="1"/>
</dbReference>
<keyword evidence="15" id="KW-1185">Reference proteome</keyword>
<dbReference type="InterPro" id="IPR001851">
    <property type="entry name" value="ABC_transp_permease"/>
</dbReference>
<evidence type="ECO:0000256" key="1">
    <source>
        <dbReference type="ARBA" id="ARBA00004651"/>
    </source>
</evidence>
<dbReference type="Pfam" id="PF02653">
    <property type="entry name" value="BPD_transp_2"/>
    <property type="match status" value="1"/>
</dbReference>
<dbReference type="Proteomes" id="UP000308000">
    <property type="component" value="Unassembled WGS sequence"/>
</dbReference>
<evidence type="ECO:0000256" key="10">
    <source>
        <dbReference type="ARBA" id="ARBA00039382"/>
    </source>
</evidence>
<comment type="caution">
    <text evidence="13">The sequence shown here is derived from an EMBL/GenBank/DDBJ whole genome shotgun (WGS) entry which is preliminary data.</text>
</comment>
<feature type="transmembrane region" description="Helical" evidence="11">
    <location>
        <begin position="39"/>
        <end position="59"/>
    </location>
</feature>